<keyword evidence="2" id="KW-0862">Zinc</keyword>
<proteinExistence type="predicted"/>
<dbReference type="EMBL" id="FNUJ01000006">
    <property type="protein sequence ID" value="SEF33132.1"/>
    <property type="molecule type" value="Genomic_DNA"/>
</dbReference>
<dbReference type="GO" id="GO:0008270">
    <property type="term" value="F:zinc ion binding"/>
    <property type="evidence" value="ECO:0007669"/>
    <property type="project" value="UniProtKB-KW"/>
</dbReference>
<organism evidence="2 3">
    <name type="scientific">Amycolatopsis pretoriensis</name>
    <dbReference type="NCBI Taxonomy" id="218821"/>
    <lineage>
        <taxon>Bacteria</taxon>
        <taxon>Bacillati</taxon>
        <taxon>Actinomycetota</taxon>
        <taxon>Actinomycetes</taxon>
        <taxon>Pseudonocardiales</taxon>
        <taxon>Pseudonocardiaceae</taxon>
        <taxon>Amycolatopsis</taxon>
    </lineage>
</organism>
<sequence>MLRWQQAEGKRHALDGTFPPRPEEQFTTLCGEEVTVAVCDVPQLGGNWFDPTCAECRAAWLARLARC</sequence>
<name>A0A1H5R417_9PSEU</name>
<accession>A0A1H5R417</accession>
<dbReference type="AlphaFoldDB" id="A0A1H5R417"/>
<feature type="region of interest" description="Disordered" evidence="1">
    <location>
        <begin position="1"/>
        <end position="20"/>
    </location>
</feature>
<keyword evidence="3" id="KW-1185">Reference proteome</keyword>
<dbReference type="InterPro" id="IPR031795">
    <property type="entry name" value="Zf-HC3"/>
</dbReference>
<reference evidence="3" key="1">
    <citation type="submission" date="2016-10" db="EMBL/GenBank/DDBJ databases">
        <authorList>
            <person name="Varghese N."/>
            <person name="Submissions S."/>
        </authorList>
    </citation>
    <scope>NUCLEOTIDE SEQUENCE [LARGE SCALE GENOMIC DNA]</scope>
    <source>
        <strain evidence="3">DSM 44654</strain>
    </source>
</reference>
<keyword evidence="2" id="KW-0863">Zinc-finger</keyword>
<dbReference type="RefSeq" id="WP_086675149.1">
    <property type="nucleotide sequence ID" value="NZ_FNUJ01000006.1"/>
</dbReference>
<dbReference type="STRING" id="218821.SAMN05421837_106613"/>
<dbReference type="Proteomes" id="UP000198878">
    <property type="component" value="Unassembled WGS sequence"/>
</dbReference>
<evidence type="ECO:0000313" key="2">
    <source>
        <dbReference type="EMBL" id="SEF33132.1"/>
    </source>
</evidence>
<dbReference type="Gene3D" id="2.30.30.990">
    <property type="entry name" value="Malonyl-[acyl-carrier protein] O-methyltransferase, zinc-finger motif"/>
    <property type="match status" value="1"/>
</dbReference>
<evidence type="ECO:0000256" key="1">
    <source>
        <dbReference type="SAM" id="MobiDB-lite"/>
    </source>
</evidence>
<protein>
    <submittedName>
        <fullName evidence="2">Zinc-finger</fullName>
    </submittedName>
</protein>
<gene>
    <name evidence="2" type="ORF">SAMN05421837_106613</name>
</gene>
<dbReference type="Pfam" id="PF16827">
    <property type="entry name" value="zf-HC3"/>
    <property type="match status" value="1"/>
</dbReference>
<keyword evidence="2" id="KW-0479">Metal-binding</keyword>
<evidence type="ECO:0000313" key="3">
    <source>
        <dbReference type="Proteomes" id="UP000198878"/>
    </source>
</evidence>
<dbReference type="OrthoDB" id="3556580at2"/>